<dbReference type="AlphaFoldDB" id="A0A674ASZ6"/>
<protein>
    <submittedName>
        <fullName evidence="1">Uncharacterized protein</fullName>
    </submittedName>
</protein>
<keyword evidence="2" id="KW-1185">Reference proteome</keyword>
<reference evidence="1" key="1">
    <citation type="submission" date="2025-08" db="UniProtKB">
        <authorList>
            <consortium name="Ensembl"/>
        </authorList>
    </citation>
    <scope>IDENTIFICATION</scope>
</reference>
<sequence>MSHNVLSFLSQGTNGDLVSKAPCRPGFSQSSYSVLISRDVLQSQSIIKGKVFNECFTVSFTGQSRR</sequence>
<accession>A0A674ASZ6</accession>
<name>A0A674ASZ6_SALTR</name>
<proteinExistence type="predicted"/>
<dbReference type="InParanoid" id="A0A674ASZ6"/>
<dbReference type="GeneTree" id="ENSGT00990000209425"/>
<evidence type="ECO:0000313" key="1">
    <source>
        <dbReference type="Ensembl" id="ENSSTUP00000062469.1"/>
    </source>
</evidence>
<evidence type="ECO:0000313" key="2">
    <source>
        <dbReference type="Proteomes" id="UP000472277"/>
    </source>
</evidence>
<dbReference type="Ensembl" id="ENSSTUT00000065905.1">
    <property type="protein sequence ID" value="ENSSTUP00000062469.1"/>
    <property type="gene ID" value="ENSSTUG00000027079.1"/>
</dbReference>
<organism evidence="1 2">
    <name type="scientific">Salmo trutta</name>
    <name type="common">Brown trout</name>
    <dbReference type="NCBI Taxonomy" id="8032"/>
    <lineage>
        <taxon>Eukaryota</taxon>
        <taxon>Metazoa</taxon>
        <taxon>Chordata</taxon>
        <taxon>Craniata</taxon>
        <taxon>Vertebrata</taxon>
        <taxon>Euteleostomi</taxon>
        <taxon>Actinopterygii</taxon>
        <taxon>Neopterygii</taxon>
        <taxon>Teleostei</taxon>
        <taxon>Protacanthopterygii</taxon>
        <taxon>Salmoniformes</taxon>
        <taxon>Salmonidae</taxon>
        <taxon>Salmoninae</taxon>
        <taxon>Salmo</taxon>
    </lineage>
</organism>
<dbReference type="Proteomes" id="UP000472277">
    <property type="component" value="Chromosome 28"/>
</dbReference>
<reference evidence="1" key="2">
    <citation type="submission" date="2025-09" db="UniProtKB">
        <authorList>
            <consortium name="Ensembl"/>
        </authorList>
    </citation>
    <scope>IDENTIFICATION</scope>
</reference>